<organism evidence="6 8">
    <name type="scientific">Leptospira perolatii</name>
    <dbReference type="NCBI Taxonomy" id="2023191"/>
    <lineage>
        <taxon>Bacteria</taxon>
        <taxon>Pseudomonadati</taxon>
        <taxon>Spirochaetota</taxon>
        <taxon>Spirochaetia</taxon>
        <taxon>Leptospirales</taxon>
        <taxon>Leptospiraceae</taxon>
        <taxon>Leptospira</taxon>
    </lineage>
</organism>
<dbReference type="GO" id="GO:0009360">
    <property type="term" value="C:DNA polymerase III complex"/>
    <property type="evidence" value="ECO:0007669"/>
    <property type="project" value="TreeGrafter"/>
</dbReference>
<keyword evidence="7" id="KW-1185">Reference proteome</keyword>
<evidence type="ECO:0000256" key="2">
    <source>
        <dbReference type="ARBA" id="ARBA00022695"/>
    </source>
</evidence>
<comment type="caution">
    <text evidence="6">The sequence shown here is derived from an EMBL/GenBank/DDBJ whole genome shotgun (WGS) entry which is preliminary data.</text>
</comment>
<dbReference type="InterPro" id="IPR005790">
    <property type="entry name" value="DNA_polIII_delta"/>
</dbReference>
<evidence type="ECO:0000313" key="7">
    <source>
        <dbReference type="Proteomes" id="UP000231962"/>
    </source>
</evidence>
<dbReference type="InterPro" id="IPR027417">
    <property type="entry name" value="P-loop_NTPase"/>
</dbReference>
<dbReference type="EMBL" id="NPDZ01000001">
    <property type="protein sequence ID" value="PJZ74599.1"/>
    <property type="molecule type" value="Genomic_DNA"/>
</dbReference>
<name>A0A2M9ZRL2_9LEPT</name>
<dbReference type="OrthoDB" id="334815at2"/>
<gene>
    <name evidence="5" type="ORF">CH360_00640</name>
    <name evidence="6" type="ORF">CH373_00640</name>
</gene>
<dbReference type="PANTHER" id="PTHR34388:SF1">
    <property type="entry name" value="DNA POLYMERASE III SUBUNIT DELTA"/>
    <property type="match status" value="1"/>
</dbReference>
<dbReference type="NCBIfam" id="TIGR01128">
    <property type="entry name" value="holA"/>
    <property type="match status" value="1"/>
</dbReference>
<dbReference type="Gene3D" id="3.40.50.300">
    <property type="entry name" value="P-loop containing nucleotide triphosphate hydrolases"/>
    <property type="match status" value="1"/>
</dbReference>
<evidence type="ECO:0000313" key="8">
    <source>
        <dbReference type="Proteomes" id="UP000231990"/>
    </source>
</evidence>
<proteinExistence type="predicted"/>
<evidence type="ECO:0000256" key="1">
    <source>
        <dbReference type="ARBA" id="ARBA00022679"/>
    </source>
</evidence>
<keyword evidence="1" id="KW-0808">Transferase</keyword>
<dbReference type="GO" id="GO:0003887">
    <property type="term" value="F:DNA-directed DNA polymerase activity"/>
    <property type="evidence" value="ECO:0007669"/>
    <property type="project" value="UniProtKB-KW"/>
</dbReference>
<dbReference type="Proteomes" id="UP000231990">
    <property type="component" value="Unassembled WGS sequence"/>
</dbReference>
<dbReference type="GO" id="GO:0006261">
    <property type="term" value="P:DNA-templated DNA replication"/>
    <property type="evidence" value="ECO:0007669"/>
    <property type="project" value="TreeGrafter"/>
</dbReference>
<dbReference type="Proteomes" id="UP000231962">
    <property type="component" value="Unassembled WGS sequence"/>
</dbReference>
<evidence type="ECO:0000256" key="3">
    <source>
        <dbReference type="ARBA" id="ARBA00022705"/>
    </source>
</evidence>
<keyword evidence="4" id="KW-0239">DNA-directed DNA polymerase</keyword>
<accession>A0A2M9ZRL2</accession>
<evidence type="ECO:0000313" key="6">
    <source>
        <dbReference type="EMBL" id="PJZ74599.1"/>
    </source>
</evidence>
<keyword evidence="2" id="KW-0548">Nucleotidyltransferase</keyword>
<evidence type="ECO:0000313" key="5">
    <source>
        <dbReference type="EMBL" id="PJZ71067.1"/>
    </source>
</evidence>
<sequence>MSEYESVVAVKESSGYGNLLDFLHKTKGGIDELPNVLFVVAEDSYEFGIVSDLYREAFKKSGDSFEVVVFVSEPGDLESFQSEVKNMELFAARKLFLIKSGSVFFKPILSKGKSKLQKTPPFASLPDSVKILVHYDHWDVSKEVLALFDKDAKYFLSKKFFASDRKPALTQACKELEVKLEDEAEEEFILKVHPTSGSYIRNLERLKLFLGKKIYNVSDIREVLFQSSEFNATEILDYFFDRDAGRFFKEFSKFRVGKDSLLLFLNLFKDHLDKLRKFKVLNRFYDKVLSEKEQTEILGIQNYSPARKNRFYFLLKKQSNIFSDKDVDDLYSFLIDMNRRIKTGAEKSDTIYYFLRRIEELIRV</sequence>
<reference evidence="7 8" key="1">
    <citation type="submission" date="2017-07" db="EMBL/GenBank/DDBJ databases">
        <title>Leptospira spp. isolated from tropical soils.</title>
        <authorList>
            <person name="Thibeaux R."/>
            <person name="Iraola G."/>
            <person name="Ferres I."/>
            <person name="Bierque E."/>
            <person name="Girault D."/>
            <person name="Soupe-Gilbert M.-E."/>
            <person name="Picardeau M."/>
            <person name="Goarant C."/>
        </authorList>
    </citation>
    <scope>NUCLEOTIDE SEQUENCE [LARGE SCALE GENOMIC DNA]</scope>
    <source>
        <strain evidence="6 8">FH1-B-B1</strain>
        <strain evidence="5 7">FH1-B-C1</strain>
    </source>
</reference>
<dbReference type="AlphaFoldDB" id="A0A2M9ZRL2"/>
<evidence type="ECO:0000256" key="4">
    <source>
        <dbReference type="ARBA" id="ARBA00022932"/>
    </source>
</evidence>
<dbReference type="EMBL" id="NPDY01000001">
    <property type="protein sequence ID" value="PJZ71067.1"/>
    <property type="molecule type" value="Genomic_DNA"/>
</dbReference>
<dbReference type="GO" id="GO:0003677">
    <property type="term" value="F:DNA binding"/>
    <property type="evidence" value="ECO:0007669"/>
    <property type="project" value="InterPro"/>
</dbReference>
<keyword evidence="3" id="KW-0235">DNA replication</keyword>
<dbReference type="PANTHER" id="PTHR34388">
    <property type="entry name" value="DNA POLYMERASE III SUBUNIT DELTA"/>
    <property type="match status" value="1"/>
</dbReference>
<protein>
    <submittedName>
        <fullName evidence="6">DNA polymerase III subunit delta</fullName>
    </submittedName>
</protein>